<feature type="compositionally biased region" description="Acidic residues" evidence="5">
    <location>
        <begin position="351"/>
        <end position="360"/>
    </location>
</feature>
<feature type="transmembrane region" description="Helical" evidence="6">
    <location>
        <begin position="125"/>
        <end position="146"/>
    </location>
</feature>
<evidence type="ECO:0000313" key="8">
    <source>
        <dbReference type="EMBL" id="ESL05885.1"/>
    </source>
</evidence>
<evidence type="ECO:0000256" key="7">
    <source>
        <dbReference type="SAM" id="SignalP"/>
    </source>
</evidence>
<feature type="transmembrane region" description="Helical" evidence="6">
    <location>
        <begin position="309"/>
        <end position="329"/>
    </location>
</feature>
<dbReference type="InterPro" id="IPR036259">
    <property type="entry name" value="MFS_trans_sf"/>
</dbReference>
<reference evidence="8 9" key="1">
    <citation type="submission" date="2013-07" db="EMBL/GenBank/DDBJ databases">
        <authorList>
            <person name="Stoco P.H."/>
            <person name="Wagner G."/>
            <person name="Gerber A."/>
            <person name="Zaha A."/>
            <person name="Thompson C."/>
            <person name="Bartholomeu D.C."/>
            <person name="Luckemeyer D.D."/>
            <person name="Bahia D."/>
            <person name="Loreto E."/>
            <person name="Prestes E.B."/>
            <person name="Lima F.M."/>
            <person name="Rodrigues-Luiz G."/>
            <person name="Vallejo G.A."/>
            <person name="Filho J.F."/>
            <person name="Monteiro K.M."/>
            <person name="Tyler K.M."/>
            <person name="de Almeida L.G."/>
            <person name="Ortiz M.F."/>
            <person name="Siervo M.A."/>
            <person name="de Moraes M.H."/>
            <person name="Cunha O.L."/>
            <person name="Mendonca-Neto R."/>
            <person name="Silva R."/>
            <person name="Teixeira S.M."/>
            <person name="Murta S.M."/>
            <person name="Sincero T.C."/>
            <person name="Mendes T.A."/>
            <person name="Urmenyi T.P."/>
            <person name="Silva V.G."/>
            <person name="da Rocha W.D."/>
            <person name="Andersson B."/>
            <person name="Romanha A.J."/>
            <person name="Steindel M."/>
            <person name="de Vasconcelos A.T."/>
            <person name="Grisard E.C."/>
        </authorList>
    </citation>
    <scope>NUCLEOTIDE SEQUENCE [LARGE SCALE GENOMIC DNA]</scope>
    <source>
        <strain evidence="8 9">SC58</strain>
    </source>
</reference>
<proteinExistence type="predicted"/>
<feature type="region of interest" description="Disordered" evidence="5">
    <location>
        <begin position="343"/>
        <end position="398"/>
    </location>
</feature>
<evidence type="ECO:0000256" key="5">
    <source>
        <dbReference type="SAM" id="MobiDB-lite"/>
    </source>
</evidence>
<accession>A0A061IUX7</accession>
<evidence type="ECO:0000256" key="6">
    <source>
        <dbReference type="SAM" id="Phobius"/>
    </source>
</evidence>
<feature type="transmembrane region" description="Helical" evidence="6">
    <location>
        <begin position="158"/>
        <end position="180"/>
    </location>
</feature>
<comment type="caution">
    <text evidence="8">The sequence shown here is derived from an EMBL/GenBank/DDBJ whole genome shotgun (WGS) entry which is preliminary data.</text>
</comment>
<sequence>MCCFFCPFFIFVGCRCQANSKTVHGKKHDNSPAMAFWSSQTRTVERRRAAGLPVVDEMQRFRLLVCCMFCSICTSLIYVFDLFTTQFVARFNLSVGDQSTISTVGLVFCYFTLPYGVLYDYAGPFPLIIICLITGGLGSLLLGLAFDGYVPGTVTNFSVFYALMNTCAGLIDVAYIVTLAEVFPRNLGPVVALAKILTGLGSSVLASISVNLFGDNISGFIYTIMAFSVVVCGVAAFVVVLPPYFINGWRRRGKSAEQLAAMVALEPAYRHKFVPVRRLGVGYVVVVLLLVFFTVQSPVVSYTKVSRGVSVALGIITIALVLCFFLMLLPIRWLGGMDDNTGEEPVRANDAEDEEEEEDDCGKGVDPATTNPTLPNAPEKERAALPDGATSEPGGDLEAPQDFRYGGTVWDNLKQPDIWLIFIVFVFQSTMGVIVIYNASTISVALTGHKRSQETSALYTAFLGVSSTIGRTAMGMFEAFVQHQPPNNRRYLVTLALPLSPLLAAIAGVLLLTMPGESILFPYIIVYFEEGVFAAVGAVMFPSLFANDHAVYYNVGCMTTVFSVVGFNRFFLATWWTQNTPAWGLAPRKNATCRSACAFRSLLPRAWVLWELSSRSFCTSATVGLFVRFVVRWRRETKLDCAERSFYFCFDFIFFLAVNLC</sequence>
<feature type="transmembrane region" description="Helical" evidence="6">
    <location>
        <begin position="100"/>
        <end position="118"/>
    </location>
</feature>
<dbReference type="EMBL" id="AUPL01006450">
    <property type="protein sequence ID" value="ESL05885.1"/>
    <property type="molecule type" value="Genomic_DNA"/>
</dbReference>
<feature type="transmembrane region" description="Helical" evidence="6">
    <location>
        <begin position="418"/>
        <end position="437"/>
    </location>
</feature>
<protein>
    <recommendedName>
        <fullName evidence="10">Nodulin-like domain-containing protein</fullName>
    </recommendedName>
</protein>
<dbReference type="Pfam" id="PF07690">
    <property type="entry name" value="MFS_1"/>
    <property type="match status" value="1"/>
</dbReference>
<dbReference type="PANTHER" id="PTHR21576:SF157">
    <property type="entry name" value="NODULIN-LIKE DOMAIN-CONTAINING PROTEIN"/>
    <property type="match status" value="1"/>
</dbReference>
<keyword evidence="4 6" id="KW-0472">Membrane</keyword>
<organism evidence="8 9">
    <name type="scientific">Trypanosoma rangeli SC58</name>
    <dbReference type="NCBI Taxonomy" id="429131"/>
    <lineage>
        <taxon>Eukaryota</taxon>
        <taxon>Discoba</taxon>
        <taxon>Euglenozoa</taxon>
        <taxon>Kinetoplastea</taxon>
        <taxon>Metakinetoplastina</taxon>
        <taxon>Trypanosomatida</taxon>
        <taxon>Trypanosomatidae</taxon>
        <taxon>Trypanosoma</taxon>
        <taxon>Herpetosoma</taxon>
    </lineage>
</organism>
<evidence type="ECO:0000256" key="4">
    <source>
        <dbReference type="ARBA" id="ARBA00023136"/>
    </source>
</evidence>
<dbReference type="AlphaFoldDB" id="A0A061IUX7"/>
<evidence type="ECO:0000256" key="3">
    <source>
        <dbReference type="ARBA" id="ARBA00022989"/>
    </source>
</evidence>
<dbReference type="GO" id="GO:0022857">
    <property type="term" value="F:transmembrane transporter activity"/>
    <property type="evidence" value="ECO:0007669"/>
    <property type="project" value="InterPro"/>
</dbReference>
<feature type="transmembrane region" description="Helical" evidence="6">
    <location>
        <begin position="551"/>
        <end position="571"/>
    </location>
</feature>
<name>A0A061IUX7_TRYRA</name>
<evidence type="ECO:0000313" key="9">
    <source>
        <dbReference type="Proteomes" id="UP000031737"/>
    </source>
</evidence>
<feature type="transmembrane region" description="Helical" evidence="6">
    <location>
        <begin position="492"/>
        <end position="514"/>
    </location>
</feature>
<keyword evidence="2 6" id="KW-0812">Transmembrane</keyword>
<evidence type="ECO:0000256" key="2">
    <source>
        <dbReference type="ARBA" id="ARBA00022692"/>
    </source>
</evidence>
<feature type="transmembrane region" description="Helical" evidence="6">
    <location>
        <begin position="61"/>
        <end position="80"/>
    </location>
</feature>
<keyword evidence="7" id="KW-0732">Signal</keyword>
<gene>
    <name evidence="8" type="ORF">TRSC58_06450</name>
</gene>
<comment type="subcellular location">
    <subcellularLocation>
        <location evidence="1">Membrane</location>
        <topology evidence="1">Multi-pass membrane protein</topology>
    </subcellularLocation>
</comment>
<dbReference type="Proteomes" id="UP000031737">
    <property type="component" value="Unassembled WGS sequence"/>
</dbReference>
<evidence type="ECO:0000256" key="1">
    <source>
        <dbReference type="ARBA" id="ARBA00004141"/>
    </source>
</evidence>
<keyword evidence="3 6" id="KW-1133">Transmembrane helix</keyword>
<feature type="chain" id="PRO_5001601253" description="Nodulin-like domain-containing protein" evidence="7">
    <location>
        <begin position="17"/>
        <end position="661"/>
    </location>
</feature>
<feature type="transmembrane region" description="Helical" evidence="6">
    <location>
        <begin position="279"/>
        <end position="297"/>
    </location>
</feature>
<feature type="transmembrane region" description="Helical" evidence="6">
    <location>
        <begin position="457"/>
        <end position="480"/>
    </location>
</feature>
<dbReference type="InterPro" id="IPR011701">
    <property type="entry name" value="MFS"/>
</dbReference>
<feature type="signal peptide" evidence="7">
    <location>
        <begin position="1"/>
        <end position="16"/>
    </location>
</feature>
<dbReference type="PANTHER" id="PTHR21576">
    <property type="entry name" value="UNCHARACTERIZED NODULIN-LIKE PROTEIN"/>
    <property type="match status" value="1"/>
</dbReference>
<dbReference type="SUPFAM" id="SSF103473">
    <property type="entry name" value="MFS general substrate transporter"/>
    <property type="match status" value="1"/>
</dbReference>
<keyword evidence="9" id="KW-1185">Reference proteome</keyword>
<feature type="transmembrane region" description="Helical" evidence="6">
    <location>
        <begin position="520"/>
        <end position="539"/>
    </location>
</feature>
<dbReference type="GO" id="GO:0016020">
    <property type="term" value="C:membrane"/>
    <property type="evidence" value="ECO:0007669"/>
    <property type="project" value="UniProtKB-SubCell"/>
</dbReference>
<feature type="transmembrane region" description="Helical" evidence="6">
    <location>
        <begin position="220"/>
        <end position="246"/>
    </location>
</feature>
<feature type="compositionally biased region" description="Low complexity" evidence="5">
    <location>
        <begin position="367"/>
        <end position="377"/>
    </location>
</feature>
<dbReference type="VEuPathDB" id="TriTrypDB:TRSC58_06450"/>
<dbReference type="OrthoDB" id="410267at2759"/>
<dbReference type="Gene3D" id="1.20.1250.20">
    <property type="entry name" value="MFS general substrate transporter like domains"/>
    <property type="match status" value="2"/>
</dbReference>
<feature type="transmembrane region" description="Helical" evidence="6">
    <location>
        <begin position="192"/>
        <end position="214"/>
    </location>
</feature>
<evidence type="ECO:0008006" key="10">
    <source>
        <dbReference type="Google" id="ProtNLM"/>
    </source>
</evidence>